<dbReference type="GO" id="GO:0016740">
    <property type="term" value="F:transferase activity"/>
    <property type="evidence" value="ECO:0007669"/>
    <property type="project" value="UniProtKB-KW"/>
</dbReference>
<dbReference type="Gene3D" id="3.20.20.105">
    <property type="entry name" value="Queuine tRNA-ribosyltransferase-like"/>
    <property type="match status" value="1"/>
</dbReference>
<dbReference type="Pfam" id="PF07727">
    <property type="entry name" value="RVT_2"/>
    <property type="match status" value="1"/>
</dbReference>
<feature type="region of interest" description="Disordered" evidence="1">
    <location>
        <begin position="1"/>
        <end position="61"/>
    </location>
</feature>
<evidence type="ECO:0000259" key="2">
    <source>
        <dbReference type="Pfam" id="PF01702"/>
    </source>
</evidence>
<dbReference type="SUPFAM" id="SSF51713">
    <property type="entry name" value="tRNA-guanine transglycosylase"/>
    <property type="match status" value="1"/>
</dbReference>
<name>A0A6L2KIN9_TANCI</name>
<dbReference type="NCBIfam" id="TIGR00449">
    <property type="entry name" value="tgt_general"/>
    <property type="match status" value="1"/>
</dbReference>
<keyword evidence="4" id="KW-0808">Transferase</keyword>
<evidence type="ECO:0000259" key="3">
    <source>
        <dbReference type="Pfam" id="PF07727"/>
    </source>
</evidence>
<dbReference type="InterPro" id="IPR036511">
    <property type="entry name" value="TGT-like_sf"/>
</dbReference>
<dbReference type="Pfam" id="PF01702">
    <property type="entry name" value="TGT"/>
    <property type="match status" value="1"/>
</dbReference>
<protein>
    <submittedName>
        <fullName evidence="4">Queuine tRNA-ribosyltransferase accessory subunit 2-like isoform X1</fullName>
    </submittedName>
</protein>
<dbReference type="PANTHER" id="PTHR46064:SF1">
    <property type="entry name" value="QUEUINE TRNA-RIBOSYLTRANSFERASE ACCESSORY SUBUNIT 2"/>
    <property type="match status" value="1"/>
</dbReference>
<dbReference type="InterPro" id="IPR050852">
    <property type="entry name" value="Queuine_tRNA-ribosyltrfase"/>
</dbReference>
<sequence>MNYQPIAGNQPNHNADPQNTNADDAFNVKDNDTEVYVSPSSSDKPKKHDEKAKREAKGKSPVDLLTGVRDLSDEFEEFSVNNTNKVNAASAPVTVVGPNSTNNTNSFNAAGSSDNAVSFNFKIGGISSFVDPSQYPDDRDMSALEDIIYSDDEEGVGAEADFSNLETSITISPIPTTRVHKDHLVTQIIGDLSSAPQTRNLPKGKRAIGSKWVFKNKKDERGIVIRNKVRLVAQGHTQEEGIDYEEVFAPVVRIEAIRLFLAYASFMGFMIYQMDAKSAFLYGTIEEEELCKAFEKLMKDKFQTSSMGEFTFFFGITNGKSASTPIDTEKPLVKDRDGEDVDVTPKVSHLHAVKRIFRYLKGKPHLGLWYPKDSLFNLVAYSDIDYVGASLDRKSTTGGYQFLGCRLITWQCKKQTVVATSSTEAEYVATVVLKYYGFKISCWTMEEVLQGVAAGIDLFDSTYIYQLTLGGFALNFPLDGKFNYVSDPKLSAMGGDRTKINLKATVYRKDASRIVDGCNCYTCQNHTKAYINHLLNVHEMLAPILLEIHNTHHYLSFFRLIREAIKEGKFEEFRQKFIESRRDHRFAASLSDLELEASEQAFVSIALLVLGLQCCVLRLIYKYATAIDVTTTDDALSRAVLASLHVKQPLIIVGDPHYSASDAQPIHLRDLNGQQPTTSNRVLFDYAYIGKCSRVSTLWGDVLGMKKSCRLIMSTGT</sequence>
<organism evidence="4">
    <name type="scientific">Tanacetum cinerariifolium</name>
    <name type="common">Dalmatian daisy</name>
    <name type="synonym">Chrysanthemum cinerariifolium</name>
    <dbReference type="NCBI Taxonomy" id="118510"/>
    <lineage>
        <taxon>Eukaryota</taxon>
        <taxon>Viridiplantae</taxon>
        <taxon>Streptophyta</taxon>
        <taxon>Embryophyta</taxon>
        <taxon>Tracheophyta</taxon>
        <taxon>Spermatophyta</taxon>
        <taxon>Magnoliopsida</taxon>
        <taxon>eudicotyledons</taxon>
        <taxon>Gunneridae</taxon>
        <taxon>Pentapetalae</taxon>
        <taxon>asterids</taxon>
        <taxon>campanulids</taxon>
        <taxon>Asterales</taxon>
        <taxon>Asteraceae</taxon>
        <taxon>Asteroideae</taxon>
        <taxon>Anthemideae</taxon>
        <taxon>Anthemidinae</taxon>
        <taxon>Tanacetum</taxon>
    </lineage>
</organism>
<reference evidence="4" key="1">
    <citation type="journal article" date="2019" name="Sci. Rep.">
        <title>Draft genome of Tanacetum cinerariifolium, the natural source of mosquito coil.</title>
        <authorList>
            <person name="Yamashiro T."/>
            <person name="Shiraishi A."/>
            <person name="Satake H."/>
            <person name="Nakayama K."/>
        </authorList>
    </citation>
    <scope>NUCLEOTIDE SEQUENCE</scope>
</reference>
<dbReference type="EMBL" id="BKCJ010002317">
    <property type="protein sequence ID" value="GEU47744.1"/>
    <property type="molecule type" value="Genomic_DNA"/>
</dbReference>
<dbReference type="CDD" id="cd09272">
    <property type="entry name" value="RNase_HI_RT_Ty1"/>
    <property type="match status" value="1"/>
</dbReference>
<proteinExistence type="predicted"/>
<evidence type="ECO:0000256" key="1">
    <source>
        <dbReference type="SAM" id="MobiDB-lite"/>
    </source>
</evidence>
<gene>
    <name evidence="4" type="ORF">Tci_019722</name>
</gene>
<dbReference type="GO" id="GO:0006400">
    <property type="term" value="P:tRNA modification"/>
    <property type="evidence" value="ECO:0007669"/>
    <property type="project" value="InterPro"/>
</dbReference>
<comment type="caution">
    <text evidence="4">The sequence shown here is derived from an EMBL/GenBank/DDBJ whole genome shotgun (WGS) entry which is preliminary data.</text>
</comment>
<dbReference type="InterPro" id="IPR013103">
    <property type="entry name" value="RVT_2"/>
</dbReference>
<dbReference type="InterPro" id="IPR002616">
    <property type="entry name" value="tRNA_ribo_trans-like"/>
</dbReference>
<dbReference type="PANTHER" id="PTHR46064">
    <property type="entry name" value="QUEUINE TRNA-RIBOSYLTRANSFERASE ACCESSORY SUBUNIT 2"/>
    <property type="match status" value="1"/>
</dbReference>
<evidence type="ECO:0000313" key="4">
    <source>
        <dbReference type="EMBL" id="GEU47744.1"/>
    </source>
</evidence>
<accession>A0A6L2KIN9</accession>
<feature type="domain" description="Reverse transcriptase Ty1/copia-type" evidence="3">
    <location>
        <begin position="200"/>
        <end position="288"/>
    </location>
</feature>
<feature type="compositionally biased region" description="Polar residues" evidence="1">
    <location>
        <begin position="1"/>
        <end position="22"/>
    </location>
</feature>
<dbReference type="AlphaFoldDB" id="A0A6L2KIN9"/>
<feature type="domain" description="tRNA-guanine(15) transglycosylase-like" evidence="2">
    <location>
        <begin position="442"/>
        <end position="581"/>
    </location>
</feature>
<feature type="compositionally biased region" description="Basic and acidic residues" evidence="1">
    <location>
        <begin position="43"/>
        <end position="60"/>
    </location>
</feature>